<protein>
    <submittedName>
        <fullName evidence="2">Uncharacterized protein</fullName>
    </submittedName>
</protein>
<name>A0A836HGS1_9TRYP</name>
<organism evidence="2 3">
    <name type="scientific">Leishmania martiniquensis</name>
    <dbReference type="NCBI Taxonomy" id="1580590"/>
    <lineage>
        <taxon>Eukaryota</taxon>
        <taxon>Discoba</taxon>
        <taxon>Euglenozoa</taxon>
        <taxon>Kinetoplastea</taxon>
        <taxon>Metakinetoplastina</taxon>
        <taxon>Trypanosomatida</taxon>
        <taxon>Trypanosomatidae</taxon>
        <taxon>Leishmaniinae</taxon>
        <taxon>Leishmania</taxon>
    </lineage>
</organism>
<evidence type="ECO:0000313" key="3">
    <source>
        <dbReference type="Proteomes" id="UP000673552"/>
    </source>
</evidence>
<comment type="caution">
    <text evidence="2">The sequence shown here is derived from an EMBL/GenBank/DDBJ whole genome shotgun (WGS) entry which is preliminary data.</text>
</comment>
<dbReference type="GeneID" id="92514284"/>
<feature type="region of interest" description="Disordered" evidence="1">
    <location>
        <begin position="222"/>
        <end position="242"/>
    </location>
</feature>
<proteinExistence type="predicted"/>
<dbReference type="KEGG" id="lmat:92514284"/>
<dbReference type="AlphaFoldDB" id="A0A836HGS1"/>
<dbReference type="OrthoDB" id="272799at2759"/>
<feature type="region of interest" description="Disordered" evidence="1">
    <location>
        <begin position="107"/>
        <end position="126"/>
    </location>
</feature>
<dbReference type="Proteomes" id="UP000673552">
    <property type="component" value="Chromosome 26"/>
</dbReference>
<reference evidence="2 3" key="1">
    <citation type="submission" date="2021-03" db="EMBL/GenBank/DDBJ databases">
        <title>Leishmania (Mundinia) martiniquensis Genome sequencing and assembly.</title>
        <authorList>
            <person name="Almutairi H."/>
            <person name="Gatherer D."/>
        </authorList>
    </citation>
    <scope>NUCLEOTIDE SEQUENCE [LARGE SCALE GENOMIC DNA]</scope>
    <source>
        <strain evidence="2">LSCM1</strain>
    </source>
</reference>
<evidence type="ECO:0000313" key="2">
    <source>
        <dbReference type="EMBL" id="KAG5476545.1"/>
    </source>
</evidence>
<keyword evidence="3" id="KW-1185">Reference proteome</keyword>
<dbReference type="EMBL" id="JAFEUZ010000026">
    <property type="protein sequence ID" value="KAG5476545.1"/>
    <property type="molecule type" value="Genomic_DNA"/>
</dbReference>
<accession>A0A836HGS1</accession>
<dbReference type="RefSeq" id="XP_067178003.1">
    <property type="nucleotide sequence ID" value="XM_067321772.1"/>
</dbReference>
<gene>
    <name evidence="2" type="ORF">LSCM1_04260</name>
</gene>
<sequence>MRLHRRGLPLLGVTARRTAASVGSSSASPAGGVAAWGHAQTSFSTYALAASAGMLYALFYFTTYTYVLTTNTSPHHHSLFFHFPCDMAIIENRITRRRRIVQVVPEAASPGRPCDNGHEEAGQTGLTHPQPAIAERRLRINSMLYRVLLYLQKTESFVTVDAQAEMLPFRFMEGASSIGKDSRASVGFLREDQLLPDTNDDRAGTASSQRWRWLRPGSGATRRAAQLPQPLPGSGSCDPNAAAASAPTRILLKSSVRLRDAVNGYEKGCKGAYERFVQHVAQEKIKQRYHDYVLARGMAENSGLRKVYAEELIRNGLLSGDGVTLTELVPDAQQFAHEVFEEVKAKFGDAVIVYECLAAVW</sequence>
<evidence type="ECO:0000256" key="1">
    <source>
        <dbReference type="SAM" id="MobiDB-lite"/>
    </source>
</evidence>